<dbReference type="EMBL" id="BJXR01000059">
    <property type="protein sequence ID" value="GEN12195.1"/>
    <property type="molecule type" value="Genomic_DNA"/>
</dbReference>
<evidence type="ECO:0000313" key="3">
    <source>
        <dbReference type="Proteomes" id="UP000321514"/>
    </source>
</evidence>
<accession>A0A511TDE2</accession>
<sequence>MSPSRPSPAPRSNKTVLFAGAAVMVMAGAMGAGIMLGGSRGSAGDSEEIDVGALQEMAGIQAQLRSLKLCGVQYGVRGRRMKSGSHESVWVSACEQDGFTGARIDVPTERQVQHVTFDLERTSVSEPWKILVDKNRVPFPELQRALEQLAPLLREKTPEAMTRAIEERAAADRRRQESEAAERARRDAAKGSYPRQ</sequence>
<gene>
    <name evidence="2" type="ORF">MFU01_72320</name>
</gene>
<feature type="compositionally biased region" description="Basic and acidic residues" evidence="1">
    <location>
        <begin position="156"/>
        <end position="189"/>
    </location>
</feature>
<comment type="caution">
    <text evidence="2">The sequence shown here is derived from an EMBL/GenBank/DDBJ whole genome shotgun (WGS) entry which is preliminary data.</text>
</comment>
<protein>
    <submittedName>
        <fullName evidence="2">Uncharacterized protein</fullName>
    </submittedName>
</protein>
<proteinExistence type="predicted"/>
<dbReference type="OrthoDB" id="5522515at2"/>
<evidence type="ECO:0000256" key="1">
    <source>
        <dbReference type="SAM" id="MobiDB-lite"/>
    </source>
</evidence>
<organism evidence="2 3">
    <name type="scientific">Myxococcus fulvus</name>
    <dbReference type="NCBI Taxonomy" id="33"/>
    <lineage>
        <taxon>Bacteria</taxon>
        <taxon>Pseudomonadati</taxon>
        <taxon>Myxococcota</taxon>
        <taxon>Myxococcia</taxon>
        <taxon>Myxococcales</taxon>
        <taxon>Cystobacterineae</taxon>
        <taxon>Myxococcaceae</taxon>
        <taxon>Myxococcus</taxon>
    </lineage>
</organism>
<dbReference type="Proteomes" id="UP000321514">
    <property type="component" value="Unassembled WGS sequence"/>
</dbReference>
<name>A0A511TDE2_MYXFU</name>
<dbReference type="AlphaFoldDB" id="A0A511TDE2"/>
<evidence type="ECO:0000313" key="2">
    <source>
        <dbReference type="EMBL" id="GEN12195.1"/>
    </source>
</evidence>
<reference evidence="2 3" key="1">
    <citation type="submission" date="2019-07" db="EMBL/GenBank/DDBJ databases">
        <title>Whole genome shotgun sequence of Myxococcus fulvus NBRC 100333.</title>
        <authorList>
            <person name="Hosoyama A."/>
            <person name="Uohara A."/>
            <person name="Ohji S."/>
            <person name="Ichikawa N."/>
        </authorList>
    </citation>
    <scope>NUCLEOTIDE SEQUENCE [LARGE SCALE GENOMIC DNA]</scope>
    <source>
        <strain evidence="2 3">NBRC 100333</strain>
    </source>
</reference>
<feature type="region of interest" description="Disordered" evidence="1">
    <location>
        <begin position="156"/>
        <end position="196"/>
    </location>
</feature>